<dbReference type="PROSITE" id="PS51819">
    <property type="entry name" value="VOC"/>
    <property type="match status" value="1"/>
</dbReference>
<evidence type="ECO:0000313" key="3">
    <source>
        <dbReference type="Proteomes" id="UP000053707"/>
    </source>
</evidence>
<proteinExistence type="predicted"/>
<dbReference type="InterPro" id="IPR029068">
    <property type="entry name" value="Glyas_Bleomycin-R_OHBP_Dase"/>
</dbReference>
<evidence type="ECO:0000313" key="2">
    <source>
        <dbReference type="EMBL" id="KUI15149.1"/>
    </source>
</evidence>
<dbReference type="RefSeq" id="WP_064396705.1">
    <property type="nucleotide sequence ID" value="NZ_LQIR01000022.1"/>
</dbReference>
<accession>A0A101A6T3</accession>
<dbReference type="Gene3D" id="3.10.180.10">
    <property type="entry name" value="2,3-Dihydroxybiphenyl 1,2-Dioxygenase, domain 1"/>
    <property type="match status" value="1"/>
</dbReference>
<protein>
    <recommendedName>
        <fullName evidence="1">VOC domain-containing protein</fullName>
    </recommendedName>
</protein>
<dbReference type="InterPro" id="IPR037523">
    <property type="entry name" value="VOC_core"/>
</dbReference>
<dbReference type="SUPFAM" id="SSF54593">
    <property type="entry name" value="Glyoxalase/Bleomycin resistance protein/Dihydroxybiphenyl dioxygenase"/>
    <property type="match status" value="1"/>
</dbReference>
<dbReference type="Pfam" id="PF18029">
    <property type="entry name" value="Glyoxalase_6"/>
    <property type="match status" value="1"/>
</dbReference>
<dbReference type="PANTHER" id="PTHR35908:SF1">
    <property type="entry name" value="CONSERVED PROTEIN"/>
    <property type="match status" value="1"/>
</dbReference>
<dbReference type="Proteomes" id="UP000053707">
    <property type="component" value="Unassembled WGS sequence"/>
</dbReference>
<sequence>MATSDTMPIGMYSFDCRDAAALARFWSRVLNRPVDEHATAEFATVGLDDGGVTWMFQGRPAADLPSGQNRLMIDFNGGPAWSEHADRVESLGAVRVSDRQEDGLYWVVFRDPEDNTFRIFSPRP</sequence>
<organism evidence="2 3">
    <name type="scientific">Mycobacterium lehmannii</name>
    <dbReference type="NCBI Taxonomy" id="2048550"/>
    <lineage>
        <taxon>Bacteria</taxon>
        <taxon>Bacillati</taxon>
        <taxon>Actinomycetota</taxon>
        <taxon>Actinomycetes</taxon>
        <taxon>Mycobacteriales</taxon>
        <taxon>Mycobacteriaceae</taxon>
        <taxon>Mycobacterium</taxon>
    </lineage>
</organism>
<dbReference type="PANTHER" id="PTHR35908">
    <property type="entry name" value="HYPOTHETICAL FUSION PROTEIN"/>
    <property type="match status" value="1"/>
</dbReference>
<dbReference type="CDD" id="cd06587">
    <property type="entry name" value="VOC"/>
    <property type="match status" value="1"/>
</dbReference>
<dbReference type="InterPro" id="IPR041581">
    <property type="entry name" value="Glyoxalase_6"/>
</dbReference>
<gene>
    <name evidence="2" type="ORF">AU192_19185</name>
</gene>
<name>A0A101A6T3_9MYCO</name>
<evidence type="ECO:0000259" key="1">
    <source>
        <dbReference type="PROSITE" id="PS51819"/>
    </source>
</evidence>
<comment type="caution">
    <text evidence="2">The sequence shown here is derived from an EMBL/GenBank/DDBJ whole genome shotgun (WGS) entry which is preliminary data.</text>
</comment>
<dbReference type="EMBL" id="LQIR01000022">
    <property type="protein sequence ID" value="KUI15149.1"/>
    <property type="molecule type" value="Genomic_DNA"/>
</dbReference>
<dbReference type="AlphaFoldDB" id="A0A101A6T3"/>
<feature type="domain" description="VOC" evidence="1">
    <location>
        <begin position="8"/>
        <end position="122"/>
    </location>
</feature>
<keyword evidence="3" id="KW-1185">Reference proteome</keyword>
<reference evidence="2 3" key="1">
    <citation type="submission" date="2016-01" db="EMBL/GenBank/DDBJ databases">
        <authorList>
            <consortium name="TB Trials Study Group"/>
            <person name="Sutton G."/>
            <person name="Brinkac L."/>
            <person name="Sanka R."/>
            <person name="Adams M."/>
            <person name="Lau E.L."/>
            <person name="Macaden R."/>
            <person name="Grewal H.M.S."/>
        </authorList>
    </citation>
    <scope>NUCLEOTIDE SEQUENCE [LARGE SCALE GENOMIC DNA]</scope>
    <source>
        <strain evidence="2 3">IS-1744</strain>
    </source>
</reference>